<dbReference type="InterPro" id="IPR036388">
    <property type="entry name" value="WH-like_DNA-bd_sf"/>
</dbReference>
<dbReference type="PANTHER" id="PTHR42848">
    <property type="match status" value="1"/>
</dbReference>
<dbReference type="eggNOG" id="COG2255">
    <property type="taxonomic scope" value="Bacteria"/>
</dbReference>
<organism evidence="11 12">
    <name type="scientific">Candidatus Malacoplasma girerdii</name>
    <dbReference type="NCBI Taxonomy" id="1318617"/>
    <lineage>
        <taxon>Bacteria</taxon>
        <taxon>Bacillati</taxon>
        <taxon>Mycoplasmatota</taxon>
        <taxon>Mycoplasmoidales</taxon>
        <taxon>Mycoplasmoidaceae</taxon>
        <taxon>Malacoplasma</taxon>
    </lineage>
</organism>
<comment type="caution">
    <text evidence="9">Lacks conserved residue(s) required for the propagation of feature annotation.</text>
</comment>
<feature type="binding site" evidence="9">
    <location>
        <position position="48"/>
    </location>
    <ligand>
        <name>Mg(2+)</name>
        <dbReference type="ChEBI" id="CHEBI:18420"/>
    </ligand>
</feature>
<dbReference type="InterPro" id="IPR004605">
    <property type="entry name" value="DNA_helicase_Holl-junc_RuvB"/>
</dbReference>
<feature type="binding site" evidence="9">
    <location>
        <position position="153"/>
    </location>
    <ligand>
        <name>ATP</name>
        <dbReference type="ChEBI" id="CHEBI:30616"/>
    </ligand>
</feature>
<dbReference type="AlphaFoldDB" id="A0A097ST97"/>
<evidence type="ECO:0000256" key="7">
    <source>
        <dbReference type="ARBA" id="ARBA00023172"/>
    </source>
</evidence>
<keyword evidence="8 9" id="KW-0234">DNA repair</keyword>
<dbReference type="InterPro" id="IPR041445">
    <property type="entry name" value="AAA_lid_4"/>
</dbReference>
<evidence type="ECO:0000256" key="8">
    <source>
        <dbReference type="ARBA" id="ARBA00023204"/>
    </source>
</evidence>
<feature type="domain" description="AAA+ ATPase" evidence="10">
    <location>
        <begin position="33"/>
        <end position="167"/>
    </location>
</feature>
<feature type="binding site" evidence="9">
    <location>
        <position position="48"/>
    </location>
    <ligand>
        <name>ATP</name>
        <dbReference type="ChEBI" id="CHEBI:30616"/>
    </ligand>
</feature>
<feature type="region of interest" description="Head domain (RuvB-H)" evidence="9">
    <location>
        <begin position="232"/>
        <end position="306"/>
    </location>
</feature>
<keyword evidence="5 9" id="KW-0067">ATP-binding</keyword>
<feature type="binding site" evidence="9">
    <location>
        <position position="290"/>
    </location>
    <ligand>
        <name>DNA</name>
        <dbReference type="ChEBI" id="CHEBI:16991"/>
    </ligand>
</feature>
<evidence type="ECO:0000256" key="6">
    <source>
        <dbReference type="ARBA" id="ARBA00023125"/>
    </source>
</evidence>
<comment type="domain">
    <text evidence="9">Has 3 domains, the large (RuvB-L) and small ATPase (RuvB-S) domains and the C-terminal head (RuvB-H) domain. The head domain binds DNA, while the ATPase domains jointly bind ATP, ADP or are empty depending on the state of the subunit in the translocation cycle. During a single DNA translocation step the structure of each domain remains the same, but their relative positions change.</text>
</comment>
<evidence type="ECO:0000256" key="1">
    <source>
        <dbReference type="ARBA" id="ARBA00022490"/>
    </source>
</evidence>
<feature type="binding site" evidence="9">
    <location>
        <position position="49"/>
    </location>
    <ligand>
        <name>ATP</name>
        <dbReference type="ChEBI" id="CHEBI:30616"/>
    </ligand>
</feature>
<dbReference type="InterPro" id="IPR008823">
    <property type="entry name" value="RuvB_wg_C"/>
</dbReference>
<dbReference type="PANTHER" id="PTHR42848:SF1">
    <property type="entry name" value="HOLLIDAY JUNCTION BRANCH MIGRATION COMPLEX SUBUNIT RUVB"/>
    <property type="match status" value="1"/>
</dbReference>
<sequence length="306" mass="35007">MILINSLNEFVGKDDLKQNLQIYLNSSKQSNEPLEHCLFYGLPGTGKTTLAKIIAHELETKIRIVQGSSLQKPIDVINLLLSINEKDIVFIDEIHAVNKICFELFYSAMEEHKLDINIGKDFNTKITRIDLPKFTLIAATTSLGKIPQPLEDRFGIIFNLNEYSDEEIKSITHLYADKFNLDLSNVDIESIAKASKGIPRICVRIIKRLNDFIKTKTNLSVNEILKRLGYIYNEYDIFDKKYLLSLKNQHQPIGLKTISQMINIDPLTIELKIEPYLLTQKLIIKTCQGRIITIKGLQILKCLENS</sequence>
<evidence type="ECO:0000256" key="5">
    <source>
        <dbReference type="ARBA" id="ARBA00022840"/>
    </source>
</evidence>
<reference evidence="11 12" key="1">
    <citation type="journal article" date="2014" name="PLoS ONE">
        <title>An emerging Mycoplasma associated with trichomoniasis, vaginal infection and disease.</title>
        <authorList>
            <consortium name="Vaginal Microbiome Consortium"/>
            <person name="Fettweis J.M."/>
            <person name="Serrano M.G."/>
            <person name="Huang B."/>
            <person name="Brooks J.P."/>
            <person name="Glascock A.L."/>
            <person name="Sheth N.U."/>
            <person name="Strauss J.F.III."/>
            <person name="Jefferson K.K."/>
            <person name="Buck G.A."/>
        </authorList>
    </citation>
    <scope>NUCLEOTIDE SEQUENCE [LARGE SCALE GENOMIC DNA]</scope>
    <source>
        <strain evidence="11 12">VCU_M1</strain>
    </source>
</reference>
<keyword evidence="7 9" id="KW-0233">DNA recombination</keyword>
<dbReference type="InterPro" id="IPR008824">
    <property type="entry name" value="RuvB-like_N"/>
</dbReference>
<dbReference type="GO" id="GO:0006281">
    <property type="term" value="P:DNA repair"/>
    <property type="evidence" value="ECO:0007669"/>
    <property type="project" value="UniProtKB-UniRule"/>
</dbReference>
<feature type="binding site" evidence="9">
    <location>
        <position position="200"/>
    </location>
    <ligand>
        <name>ATP</name>
        <dbReference type="ChEBI" id="CHEBI:30616"/>
    </ligand>
</feature>
<evidence type="ECO:0000256" key="4">
    <source>
        <dbReference type="ARBA" id="ARBA00022801"/>
    </source>
</evidence>
<keyword evidence="1 9" id="KW-0963">Cytoplasm</keyword>
<comment type="catalytic activity">
    <reaction evidence="9">
        <text>ATP + H2O = ADP + phosphate + H(+)</text>
        <dbReference type="Rhea" id="RHEA:13065"/>
        <dbReference type="ChEBI" id="CHEBI:15377"/>
        <dbReference type="ChEBI" id="CHEBI:15378"/>
        <dbReference type="ChEBI" id="CHEBI:30616"/>
        <dbReference type="ChEBI" id="CHEBI:43474"/>
        <dbReference type="ChEBI" id="CHEBI:456216"/>
    </reaction>
</comment>
<dbReference type="InterPro" id="IPR036390">
    <property type="entry name" value="WH_DNA-bd_sf"/>
</dbReference>
<comment type="subcellular location">
    <subcellularLocation>
        <location evidence="9">Cytoplasm</location>
    </subcellularLocation>
</comment>
<name>A0A097ST97_9BACT</name>
<dbReference type="Gene3D" id="1.10.10.10">
    <property type="entry name" value="Winged helix-like DNA-binding domain superfamily/Winged helix DNA-binding domain"/>
    <property type="match status" value="1"/>
</dbReference>
<comment type="function">
    <text evidence="9">The RuvA-RuvB-RuvC complex processes Holliday junction (HJ) DNA during genetic recombination and DNA repair, while the RuvA-RuvB complex plays an important role in the rescue of blocked DNA replication forks via replication fork reversal (RFR). RuvA specifically binds to HJ cruciform DNA, conferring on it an open structure. The RuvB hexamer acts as an ATP-dependent pump, pulling dsDNA into and through the RuvAB complex. RuvB forms 2 homohexamers on either side of HJ DNA bound by 1 or 2 RuvA tetramers; 4 subunits per hexamer contact DNA at a time. Coordinated motions by a converter formed by DNA-disengaged RuvB subunits stimulates ATP hydrolysis and nucleotide exchange. Immobilization of the converter enables RuvB to convert the ATP-contained energy into a lever motion, pulling 2 nucleotides of DNA out of the RuvA tetramer per ATP hydrolyzed, thus driving DNA branch migration. The RuvB motors rotate together with the DNA substrate, which together with the progressing nucleotide cycle form the mechanistic basis for DNA recombination by continuous HJ branch migration. Branch migration allows RuvC to scan DNA until it finds its consensus sequence, where it cleaves and resolves cruciform DNA.</text>
</comment>
<evidence type="ECO:0000259" key="10">
    <source>
        <dbReference type="SMART" id="SM00382"/>
    </source>
</evidence>
<feature type="binding site" evidence="9">
    <location>
        <position position="47"/>
    </location>
    <ligand>
        <name>ATP</name>
        <dbReference type="ChEBI" id="CHEBI:30616"/>
    </ligand>
</feature>
<dbReference type="GO" id="GO:0000400">
    <property type="term" value="F:four-way junction DNA binding"/>
    <property type="evidence" value="ECO:0007669"/>
    <property type="project" value="UniProtKB-UniRule"/>
</dbReference>
<keyword evidence="11" id="KW-0347">Helicase</keyword>
<dbReference type="InterPro" id="IPR003593">
    <property type="entry name" value="AAA+_ATPase"/>
</dbReference>
<evidence type="ECO:0000313" key="11">
    <source>
        <dbReference type="EMBL" id="AIV03815.1"/>
    </source>
</evidence>
<dbReference type="SUPFAM" id="SSF46785">
    <property type="entry name" value="Winged helix' DNA-binding domain"/>
    <property type="match status" value="1"/>
</dbReference>
<dbReference type="Proteomes" id="UP000030066">
    <property type="component" value="Chromosome"/>
</dbReference>
<feature type="binding site" evidence="9">
    <location>
        <position position="285"/>
    </location>
    <ligand>
        <name>DNA</name>
        <dbReference type="ChEBI" id="CHEBI:16991"/>
    </ligand>
</feature>
<keyword evidence="12" id="KW-1185">Reference proteome</keyword>
<accession>A0A097ST97</accession>
<evidence type="ECO:0000256" key="3">
    <source>
        <dbReference type="ARBA" id="ARBA00022763"/>
    </source>
</evidence>
<comment type="subunit">
    <text evidence="9">Homohexamer. Forms an RuvA(8)-RuvB(12)-Holliday junction (HJ) complex. HJ DNA is sandwiched between 2 RuvA tetramers; dsDNA enters through RuvA and exits via RuvB. An RuvB hexamer assembles on each DNA strand where it exits the tetramer. Each RuvB hexamer is contacted by two RuvA subunits (via domain III) on 2 adjacent RuvB subunits; this complex drives branch migration. In the full resolvosome a probable DNA-RuvA(4)-RuvB(12)-RuvC(2) complex forms which resolves the HJ.</text>
</comment>
<dbReference type="Gene3D" id="3.40.50.300">
    <property type="entry name" value="P-loop containing nucleotide triphosphate hydrolases"/>
    <property type="match status" value="1"/>
</dbReference>
<keyword evidence="2 9" id="KW-0547">Nucleotide-binding</keyword>
<protein>
    <recommendedName>
        <fullName evidence="9">Holliday junction branch migration complex subunit RuvB</fullName>
        <ecNumber evidence="9">3.6.4.-</ecNumber>
    </recommendedName>
</protein>
<evidence type="ECO:0000313" key="12">
    <source>
        <dbReference type="Proteomes" id="UP000030066"/>
    </source>
</evidence>
<evidence type="ECO:0000256" key="9">
    <source>
        <dbReference type="HAMAP-Rule" id="MF_00016"/>
    </source>
</evidence>
<feature type="binding site" evidence="9">
    <location>
        <position position="44"/>
    </location>
    <ligand>
        <name>ATP</name>
        <dbReference type="ChEBI" id="CHEBI:30616"/>
    </ligand>
</feature>
<dbReference type="Pfam" id="PF05496">
    <property type="entry name" value="RuvB_N"/>
    <property type="match status" value="1"/>
</dbReference>
<dbReference type="EC" id="3.6.4.-" evidence="9"/>
<feature type="binding site" evidence="9">
    <location>
        <position position="163"/>
    </location>
    <ligand>
        <name>ATP</name>
        <dbReference type="ChEBI" id="CHEBI:30616"/>
    </ligand>
</feature>
<dbReference type="KEGG" id="mgj:MGM1_4490"/>
<dbReference type="InterPro" id="IPR027417">
    <property type="entry name" value="P-loop_NTPase"/>
</dbReference>
<comment type="similarity">
    <text evidence="9">Belongs to the RuvB family.</text>
</comment>
<dbReference type="GO" id="GO:0048476">
    <property type="term" value="C:Holliday junction resolvase complex"/>
    <property type="evidence" value="ECO:0007669"/>
    <property type="project" value="UniProtKB-UniRule"/>
</dbReference>
<dbReference type="SMART" id="SM00382">
    <property type="entry name" value="AAA"/>
    <property type="match status" value="1"/>
</dbReference>
<keyword evidence="3 9" id="KW-0227">DNA damage</keyword>
<dbReference type="HAMAP" id="MF_00016">
    <property type="entry name" value="DNA_HJ_migration_RuvB"/>
    <property type="match status" value="1"/>
</dbReference>
<dbReference type="GO" id="GO:0005524">
    <property type="term" value="F:ATP binding"/>
    <property type="evidence" value="ECO:0007669"/>
    <property type="project" value="UniProtKB-UniRule"/>
</dbReference>
<dbReference type="Gene3D" id="1.10.8.60">
    <property type="match status" value="1"/>
</dbReference>
<dbReference type="Pfam" id="PF05491">
    <property type="entry name" value="WHD_RuvB"/>
    <property type="match status" value="1"/>
</dbReference>
<dbReference type="EMBL" id="CP007711">
    <property type="protein sequence ID" value="AIV03815.1"/>
    <property type="molecule type" value="Genomic_DNA"/>
</dbReference>
<dbReference type="HOGENOM" id="CLU_055599_1_0_14"/>
<keyword evidence="4 9" id="KW-0378">Hydrolase</keyword>
<dbReference type="GO" id="GO:0016887">
    <property type="term" value="F:ATP hydrolysis activity"/>
    <property type="evidence" value="ECO:0007669"/>
    <property type="project" value="RHEA"/>
</dbReference>
<gene>
    <name evidence="9 11" type="primary">ruvB</name>
    <name evidence="11" type="ORF">MGM1_4490</name>
</gene>
<dbReference type="CDD" id="cd00009">
    <property type="entry name" value="AAA"/>
    <property type="match status" value="1"/>
</dbReference>
<dbReference type="SUPFAM" id="SSF52540">
    <property type="entry name" value="P-loop containing nucleoside triphosphate hydrolases"/>
    <property type="match status" value="1"/>
</dbReference>
<dbReference type="GO" id="GO:0009378">
    <property type="term" value="F:four-way junction helicase activity"/>
    <property type="evidence" value="ECO:0007669"/>
    <property type="project" value="InterPro"/>
</dbReference>
<keyword evidence="6 9" id="KW-0238">DNA-binding</keyword>
<dbReference type="Pfam" id="PF17864">
    <property type="entry name" value="AAA_lid_4"/>
    <property type="match status" value="1"/>
</dbReference>
<dbReference type="NCBIfam" id="NF000868">
    <property type="entry name" value="PRK00080.1"/>
    <property type="match status" value="1"/>
</dbReference>
<dbReference type="GO" id="GO:0005737">
    <property type="term" value="C:cytoplasm"/>
    <property type="evidence" value="ECO:0007669"/>
    <property type="project" value="UniProtKB-SubCell"/>
</dbReference>
<proteinExistence type="inferred from homology"/>
<dbReference type="STRING" id="1318617.MGM1_4490"/>
<dbReference type="GO" id="GO:0006310">
    <property type="term" value="P:DNA recombination"/>
    <property type="evidence" value="ECO:0007669"/>
    <property type="project" value="UniProtKB-UniRule"/>
</dbReference>
<evidence type="ECO:0000256" key="2">
    <source>
        <dbReference type="ARBA" id="ARBA00022741"/>
    </source>
</evidence>
<dbReference type="NCBIfam" id="TIGR00635">
    <property type="entry name" value="ruvB"/>
    <property type="match status" value="1"/>
</dbReference>
<feature type="binding site" evidence="9">
    <location>
        <position position="2"/>
    </location>
    <ligand>
        <name>ATP</name>
        <dbReference type="ChEBI" id="CHEBI:30616"/>
    </ligand>
</feature>